<dbReference type="InterPro" id="IPR036291">
    <property type="entry name" value="NAD(P)-bd_dom_sf"/>
</dbReference>
<dbReference type="InterPro" id="IPR001509">
    <property type="entry name" value="Epimerase_deHydtase"/>
</dbReference>
<evidence type="ECO:0000259" key="2">
    <source>
        <dbReference type="Pfam" id="PF01370"/>
    </source>
</evidence>
<evidence type="ECO:0000256" key="1">
    <source>
        <dbReference type="ARBA" id="ARBA00007637"/>
    </source>
</evidence>
<dbReference type="Pfam" id="PF01370">
    <property type="entry name" value="Epimerase"/>
    <property type="match status" value="1"/>
</dbReference>
<dbReference type="RefSeq" id="WP_339095256.1">
    <property type="nucleotide sequence ID" value="NZ_CP149782.1"/>
</dbReference>
<accession>A0AAU6Q123</accession>
<dbReference type="SUPFAM" id="SSF51735">
    <property type="entry name" value="NAD(P)-binding Rossmann-fold domains"/>
    <property type="match status" value="1"/>
</dbReference>
<dbReference type="PANTHER" id="PTHR43000">
    <property type="entry name" value="DTDP-D-GLUCOSE 4,6-DEHYDRATASE-RELATED"/>
    <property type="match status" value="1"/>
</dbReference>
<comment type="similarity">
    <text evidence="1">Belongs to the NAD(P)-dependent epimerase/dehydratase family.</text>
</comment>
<dbReference type="EMBL" id="CP149782">
    <property type="protein sequence ID" value="WYF44049.1"/>
    <property type="molecule type" value="Genomic_DNA"/>
</dbReference>
<gene>
    <name evidence="3" type="ORF">WDJ50_11595</name>
</gene>
<feature type="domain" description="NAD-dependent epimerase/dehydratase" evidence="2">
    <location>
        <begin position="4"/>
        <end position="218"/>
    </location>
</feature>
<sequence>MTRVLLLGAGGFLGGVIARELRSAGAEVQTISGDLTELGPADWKRHLGGVDAVVNAAGRTAGTLGELTRANVMLLAGVLDAVQEGGQRLIHLSSAAEYGRTAPGEASREDGPAQPLSPYGASKLAGTVLLDERVRSGQVDALALRLTNPIGAGMNPGSLPGRAARELRQAAAQGLEQVRFGPLGAYRDFVSARDVGRAVLHFLPGQAGTQARGVLNLGSGEARPVRDIVTELVRLSGYAGQIAEDAPGSPRSGDVPYQRADLTALKASGYTPTGTLADSLAELYAEQR</sequence>
<name>A0AAU6Q123_9DEIO</name>
<proteinExistence type="inferred from homology"/>
<dbReference type="CDD" id="cd08946">
    <property type="entry name" value="SDR_e"/>
    <property type="match status" value="1"/>
</dbReference>
<protein>
    <submittedName>
        <fullName evidence="3">NAD(P)-dependent oxidoreductase</fullName>
    </submittedName>
</protein>
<evidence type="ECO:0000313" key="3">
    <source>
        <dbReference type="EMBL" id="WYF44049.1"/>
    </source>
</evidence>
<dbReference type="Gene3D" id="3.40.50.720">
    <property type="entry name" value="NAD(P)-binding Rossmann-like Domain"/>
    <property type="match status" value="1"/>
</dbReference>
<reference evidence="3" key="1">
    <citation type="submission" date="2024-03" db="EMBL/GenBank/DDBJ databases">
        <title>Deinococcus weizhi sp. nov., isolated from human skin.</title>
        <authorList>
            <person name="Wei Z."/>
            <person name="Tian F."/>
            <person name="Yang C."/>
            <person name="Xin L.T."/>
            <person name="Wen Z.J."/>
            <person name="Lan K.C."/>
            <person name="Yu L."/>
            <person name="Zhe W."/>
            <person name="Dan F.D."/>
            <person name="Jun W."/>
            <person name="Rui Z."/>
            <person name="Yong X.J."/>
            <person name="Ting Y."/>
            <person name="Wei X."/>
            <person name="Xu Z.G."/>
            <person name="Xin Z."/>
            <person name="Dong F.G."/>
            <person name="Ni X.M."/>
            <person name="Zheng M.G."/>
            <person name="Chun Y."/>
            <person name="Qian W.X."/>
        </authorList>
    </citation>
    <scope>NUCLEOTIDE SEQUENCE</scope>
    <source>
        <strain evidence="3">VB142</strain>
    </source>
</reference>
<dbReference type="AlphaFoldDB" id="A0AAU6Q123"/>
<organism evidence="3">
    <name type="scientific">Deinococcus sp. VB142</name>
    <dbReference type="NCBI Taxonomy" id="3112952"/>
    <lineage>
        <taxon>Bacteria</taxon>
        <taxon>Thermotogati</taxon>
        <taxon>Deinococcota</taxon>
        <taxon>Deinococci</taxon>
        <taxon>Deinococcales</taxon>
        <taxon>Deinococcaceae</taxon>
        <taxon>Deinococcus</taxon>
    </lineage>
</organism>